<comment type="caution">
    <text evidence="2">The sequence shown here is derived from an EMBL/GenBank/DDBJ whole genome shotgun (WGS) entry which is preliminary data.</text>
</comment>
<organism evidence="2 3">
    <name type="scientific">Pythium oligandrum</name>
    <name type="common">Mycoparasitic fungus</name>
    <dbReference type="NCBI Taxonomy" id="41045"/>
    <lineage>
        <taxon>Eukaryota</taxon>
        <taxon>Sar</taxon>
        <taxon>Stramenopiles</taxon>
        <taxon>Oomycota</taxon>
        <taxon>Peronosporomycetes</taxon>
        <taxon>Pythiales</taxon>
        <taxon>Pythiaceae</taxon>
        <taxon>Pythium</taxon>
    </lineage>
</organism>
<dbReference type="AlphaFoldDB" id="A0A8K1FER2"/>
<feature type="compositionally biased region" description="Basic and acidic residues" evidence="1">
    <location>
        <begin position="79"/>
        <end position="95"/>
    </location>
</feature>
<dbReference type="OrthoDB" id="77536at2759"/>
<evidence type="ECO:0000313" key="2">
    <source>
        <dbReference type="EMBL" id="TMW60825.1"/>
    </source>
</evidence>
<reference evidence="2" key="1">
    <citation type="submission" date="2019-03" db="EMBL/GenBank/DDBJ databases">
        <title>Long read genome sequence of the mycoparasitic Pythium oligandrum ATCC 38472 isolated from sugarbeet rhizosphere.</title>
        <authorList>
            <person name="Gaulin E."/>
        </authorList>
    </citation>
    <scope>NUCLEOTIDE SEQUENCE</scope>
    <source>
        <strain evidence="2">ATCC 38472_TT</strain>
    </source>
</reference>
<protein>
    <submittedName>
        <fullName evidence="2">Uncharacterized protein</fullName>
    </submittedName>
</protein>
<feature type="region of interest" description="Disordered" evidence="1">
    <location>
        <begin position="239"/>
        <end position="296"/>
    </location>
</feature>
<sequence length="504" mass="55504">MWKNSEQEEYEASAPAVKAHFHALRAEEAWKKDDFAQAELEARTASERFIEAANSIVDKRTAGALLLLAENYAYRSNEARARLPETEKTDQETQKEPSSNSSRPDTTSGISTLKDAHAGSNGGATVAGFTPMSTGLEDLDPKASAEAENQLNQAASEMEELWQRLNELGLSTSGGNDKTNLLMSSRHLSSSLGDSFCLLPTKARTPIGVNATAIDGGSTLRAAIASRMRNQRVRLMEKQYGPRAAVDTRLHPPKQSNSSTERSSNPFKDGGPVIDPSYADSQHQDRRSSLSGRGSDLHDIENLQETISHQKYEIVRLLNTVKTLSNENTTLLKKCDTLSNVQNENRDLQGSMEKFKAHYNQKLVMIKRALEEWRRQQNNQSHQAAPSSSPGDPARVQQLQSQLQAQQQQIAQLNESMKKKDEQLAKYDKWYQTLKAGARAKRSRDSNGMAADGSSIGGSFARDSFTNSNSLHELGGRSVLDDMSRSSGSPPLARPPAHPTRRAL</sequence>
<keyword evidence="3" id="KW-1185">Reference proteome</keyword>
<feature type="compositionally biased region" description="Low complexity" evidence="1">
    <location>
        <begin position="397"/>
        <end position="410"/>
    </location>
</feature>
<feature type="region of interest" description="Disordered" evidence="1">
    <location>
        <begin position="437"/>
        <end position="504"/>
    </location>
</feature>
<evidence type="ECO:0000313" key="3">
    <source>
        <dbReference type="Proteomes" id="UP000794436"/>
    </source>
</evidence>
<feature type="compositionally biased region" description="Polar residues" evidence="1">
    <location>
        <begin position="97"/>
        <end position="111"/>
    </location>
</feature>
<evidence type="ECO:0000256" key="1">
    <source>
        <dbReference type="SAM" id="MobiDB-lite"/>
    </source>
</evidence>
<feature type="compositionally biased region" description="Polar residues" evidence="1">
    <location>
        <begin position="376"/>
        <end position="390"/>
    </location>
</feature>
<feature type="region of interest" description="Disordered" evidence="1">
    <location>
        <begin position="79"/>
        <end position="139"/>
    </location>
</feature>
<feature type="region of interest" description="Disordered" evidence="1">
    <location>
        <begin position="375"/>
        <end position="410"/>
    </location>
</feature>
<feature type="compositionally biased region" description="Polar residues" evidence="1">
    <location>
        <begin position="254"/>
        <end position="266"/>
    </location>
</feature>
<proteinExistence type="predicted"/>
<dbReference type="Proteomes" id="UP000794436">
    <property type="component" value="Unassembled WGS sequence"/>
</dbReference>
<name>A0A8K1FER2_PYTOL</name>
<accession>A0A8K1FER2</accession>
<dbReference type="EMBL" id="SPLM01000108">
    <property type="protein sequence ID" value="TMW60825.1"/>
    <property type="molecule type" value="Genomic_DNA"/>
</dbReference>
<gene>
    <name evidence="2" type="ORF">Poli38472_000867</name>
</gene>